<dbReference type="AlphaFoldDB" id="A0A1H7FWR8"/>
<reference evidence="1 2" key="1">
    <citation type="submission" date="2016-10" db="EMBL/GenBank/DDBJ databases">
        <authorList>
            <person name="de Groot N.N."/>
        </authorList>
    </citation>
    <scope>NUCLEOTIDE SEQUENCE [LARGE SCALE GENOMIC DNA]</scope>
    <source>
        <strain evidence="1 2">DSM 43357</strain>
    </source>
</reference>
<protein>
    <submittedName>
        <fullName evidence="1">Uncharacterized protein</fullName>
    </submittedName>
</protein>
<sequence length="53" mass="5888">MCRTPVFELCSGGGLWFVRRLSVSDSVEIAESEWVCAAVAQRLWERILSGQAS</sequence>
<accession>A0A1H7FWR8</accession>
<name>A0A1H7FWR8_9ACTN</name>
<evidence type="ECO:0000313" key="2">
    <source>
        <dbReference type="Proteomes" id="UP000198953"/>
    </source>
</evidence>
<keyword evidence="2" id="KW-1185">Reference proteome</keyword>
<evidence type="ECO:0000313" key="1">
    <source>
        <dbReference type="EMBL" id="SEK30533.1"/>
    </source>
</evidence>
<dbReference type="Proteomes" id="UP000198953">
    <property type="component" value="Unassembled WGS sequence"/>
</dbReference>
<organism evidence="1 2">
    <name type="scientific">Nonomuraea pusilla</name>
    <dbReference type="NCBI Taxonomy" id="46177"/>
    <lineage>
        <taxon>Bacteria</taxon>
        <taxon>Bacillati</taxon>
        <taxon>Actinomycetota</taxon>
        <taxon>Actinomycetes</taxon>
        <taxon>Streptosporangiales</taxon>
        <taxon>Streptosporangiaceae</taxon>
        <taxon>Nonomuraea</taxon>
    </lineage>
</organism>
<gene>
    <name evidence="1" type="ORF">SAMN05660976_00217</name>
</gene>
<proteinExistence type="predicted"/>
<dbReference type="EMBL" id="FOBF01000001">
    <property type="protein sequence ID" value="SEK30533.1"/>
    <property type="molecule type" value="Genomic_DNA"/>
</dbReference>